<gene>
    <name evidence="1" type="ORF">LPJ53_006544</name>
</gene>
<evidence type="ECO:0000313" key="2">
    <source>
        <dbReference type="Proteomes" id="UP001149813"/>
    </source>
</evidence>
<sequence>DFDFAAGGAHSVADLTATLTGKKKRTARQKPAVATVGWNRKIGYTDKVRALGMGDGAFPASGIQQTAMTAIVGAIKLPSGYRCYLTQWSDNELSWERPAAFDEAMGVLHRHESTSDVNDRNSLLMQLRRANKTGNLGPVLTPAKKTNLERMTGHSSLGTSSWIGGSANALRSVSESST</sequence>
<organism evidence="1 2">
    <name type="scientific">Coemansia erecta</name>
    <dbReference type="NCBI Taxonomy" id="147472"/>
    <lineage>
        <taxon>Eukaryota</taxon>
        <taxon>Fungi</taxon>
        <taxon>Fungi incertae sedis</taxon>
        <taxon>Zoopagomycota</taxon>
        <taxon>Kickxellomycotina</taxon>
        <taxon>Kickxellomycetes</taxon>
        <taxon>Kickxellales</taxon>
        <taxon>Kickxellaceae</taxon>
        <taxon>Coemansia</taxon>
    </lineage>
</organism>
<evidence type="ECO:0000313" key="1">
    <source>
        <dbReference type="EMBL" id="KAJ1718393.1"/>
    </source>
</evidence>
<dbReference type="OrthoDB" id="5857104at2759"/>
<reference evidence="1" key="1">
    <citation type="submission" date="2022-07" db="EMBL/GenBank/DDBJ databases">
        <title>Phylogenomic reconstructions and comparative analyses of Kickxellomycotina fungi.</title>
        <authorList>
            <person name="Reynolds N.K."/>
            <person name="Stajich J.E."/>
            <person name="Barry K."/>
            <person name="Grigoriev I.V."/>
            <person name="Crous P."/>
            <person name="Smith M.E."/>
        </authorList>
    </citation>
    <scope>NUCLEOTIDE SEQUENCE</scope>
    <source>
        <strain evidence="1">NBRC 32514</strain>
    </source>
</reference>
<protein>
    <submittedName>
        <fullName evidence="1">Uncharacterized protein</fullName>
    </submittedName>
</protein>
<dbReference type="AlphaFoldDB" id="A0A9W8CNU1"/>
<name>A0A9W8CNU1_9FUNG</name>
<dbReference type="Proteomes" id="UP001149813">
    <property type="component" value="Unassembled WGS sequence"/>
</dbReference>
<proteinExistence type="predicted"/>
<comment type="caution">
    <text evidence="1">The sequence shown here is derived from an EMBL/GenBank/DDBJ whole genome shotgun (WGS) entry which is preliminary data.</text>
</comment>
<dbReference type="EMBL" id="JANBOJ010000950">
    <property type="protein sequence ID" value="KAJ1718393.1"/>
    <property type="molecule type" value="Genomic_DNA"/>
</dbReference>
<keyword evidence="2" id="KW-1185">Reference proteome</keyword>
<accession>A0A9W8CNU1</accession>
<feature type="non-terminal residue" evidence="1">
    <location>
        <position position="1"/>
    </location>
</feature>
<feature type="non-terminal residue" evidence="1">
    <location>
        <position position="178"/>
    </location>
</feature>